<comment type="caution">
    <text evidence="2">The sequence shown here is derived from an EMBL/GenBank/DDBJ whole genome shotgun (WGS) entry which is preliminary data.</text>
</comment>
<evidence type="ECO:0000313" key="4">
    <source>
        <dbReference type="Proteomes" id="UP000095003"/>
    </source>
</evidence>
<dbReference type="Proteomes" id="UP000095003">
    <property type="component" value="Unassembled WGS sequence"/>
</dbReference>
<dbReference type="Proteomes" id="UP000094067">
    <property type="component" value="Unassembled WGS sequence"/>
</dbReference>
<dbReference type="AlphaFoldDB" id="A0A1E3AM25"/>
<name>A0A1E3AM25_9FIRM</name>
<dbReference type="RefSeq" id="WP_009252327.1">
    <property type="nucleotide sequence ID" value="NZ_BAABXS010000001.1"/>
</dbReference>
<dbReference type="GeneID" id="93302111"/>
<organism evidence="2 4">
    <name type="scientific">Eisenbergiella tayi</name>
    <dbReference type="NCBI Taxonomy" id="1432052"/>
    <lineage>
        <taxon>Bacteria</taxon>
        <taxon>Bacillati</taxon>
        <taxon>Bacillota</taxon>
        <taxon>Clostridia</taxon>
        <taxon>Lachnospirales</taxon>
        <taxon>Lachnospiraceae</taxon>
        <taxon>Eisenbergiella</taxon>
    </lineage>
</organism>
<dbReference type="EMBL" id="MCGI01000004">
    <property type="protein sequence ID" value="ODM09785.1"/>
    <property type="molecule type" value="Genomic_DNA"/>
</dbReference>
<evidence type="ECO:0000313" key="2">
    <source>
        <dbReference type="EMBL" id="ODM09785.1"/>
    </source>
</evidence>
<dbReference type="Pfam" id="PF11007">
    <property type="entry name" value="CotJA"/>
    <property type="match status" value="1"/>
</dbReference>
<evidence type="ECO:0000313" key="1">
    <source>
        <dbReference type="EMBL" id="ODM03846.1"/>
    </source>
</evidence>
<sequence length="56" mass="6704">MQDYNYDERLEQFPIAMAYVPWQHMTNICEDLDEAFKCGTIFPELIKPFTGRRCVK</sequence>
<protein>
    <submittedName>
        <fullName evidence="2">Spore coat associated protein JA (CotJA)</fullName>
    </submittedName>
</protein>
<dbReference type="PATRIC" id="fig|1432052.3.peg.4604"/>
<gene>
    <name evidence="2" type="ORF">BEH84_04153</name>
    <name evidence="1" type="ORF">BEI61_04649</name>
</gene>
<dbReference type="EMBL" id="MCGH01000003">
    <property type="protein sequence ID" value="ODM03846.1"/>
    <property type="molecule type" value="Genomic_DNA"/>
</dbReference>
<accession>A0A1E3AM25</accession>
<dbReference type="InterPro" id="IPR020256">
    <property type="entry name" value="Spore_coat_CotJA"/>
</dbReference>
<dbReference type="OrthoDB" id="9800571at2"/>
<proteinExistence type="predicted"/>
<reference evidence="3 4" key="1">
    <citation type="submission" date="2016-07" db="EMBL/GenBank/DDBJ databases">
        <title>Characterization of isolates of Eisenbergiella tayi derived from blood cultures, using whole genome sequencing.</title>
        <authorList>
            <person name="Burdz T."/>
            <person name="Wiebe D."/>
            <person name="Huynh C."/>
            <person name="Bernard K."/>
        </authorList>
    </citation>
    <scope>NUCLEOTIDE SEQUENCE [LARGE SCALE GENOMIC DNA]</scope>
    <source>
        <strain evidence="1 3">NML 110608</strain>
        <strain evidence="2 4">NML 120489</strain>
    </source>
</reference>
<evidence type="ECO:0000313" key="3">
    <source>
        <dbReference type="Proteomes" id="UP000094067"/>
    </source>
</evidence>